<evidence type="ECO:0000313" key="1">
    <source>
        <dbReference type="EMBL" id="KAL3762586.1"/>
    </source>
</evidence>
<sequence>MSKSSNDISAVQNILQWGAIQCSFSSVFHICNANGGAITKKSQAAEDIFTRAVIWPLCAMEILGGVVAYKNGASNLVSPPSHVAVLDWSHPRVGAVRLVALAQSGIRSMSGAALNDEQFRDGKPTLEYARTLPKTFATMTNKQVLHFAELSVPEACRECVVRDIMSVDQVEYDEAMKVFEEICTKNREGMVIAALPFYAGFGSAVIGCYASIPLVFDRTLVEWFNERICHGGYATGTGFETFLRAEVGWSPCLARYPSASFRKSPAFRI</sequence>
<dbReference type="EMBL" id="JALLAZ020001823">
    <property type="protein sequence ID" value="KAL3762586.1"/>
    <property type="molecule type" value="Genomic_DNA"/>
</dbReference>
<name>A0ABD3MET9_9STRA</name>
<dbReference type="AlphaFoldDB" id="A0ABD3MET9"/>
<proteinExistence type="predicted"/>
<organism evidence="1 2">
    <name type="scientific">Stephanodiscus triporus</name>
    <dbReference type="NCBI Taxonomy" id="2934178"/>
    <lineage>
        <taxon>Eukaryota</taxon>
        <taxon>Sar</taxon>
        <taxon>Stramenopiles</taxon>
        <taxon>Ochrophyta</taxon>
        <taxon>Bacillariophyta</taxon>
        <taxon>Coscinodiscophyceae</taxon>
        <taxon>Thalassiosirophycidae</taxon>
        <taxon>Stephanodiscales</taxon>
        <taxon>Stephanodiscaceae</taxon>
        <taxon>Stephanodiscus</taxon>
    </lineage>
</organism>
<gene>
    <name evidence="1" type="ORF">ACHAW5_003202</name>
</gene>
<protein>
    <submittedName>
        <fullName evidence="1">Uncharacterized protein</fullName>
    </submittedName>
</protein>
<reference evidence="1 2" key="1">
    <citation type="submission" date="2024-10" db="EMBL/GenBank/DDBJ databases">
        <title>Updated reference genomes for cyclostephanoid diatoms.</title>
        <authorList>
            <person name="Roberts W.R."/>
            <person name="Alverson A.J."/>
        </authorList>
    </citation>
    <scope>NUCLEOTIDE SEQUENCE [LARGE SCALE GENOMIC DNA]</scope>
    <source>
        <strain evidence="1 2">AJA276-08</strain>
    </source>
</reference>
<evidence type="ECO:0000313" key="2">
    <source>
        <dbReference type="Proteomes" id="UP001530315"/>
    </source>
</evidence>
<keyword evidence="2" id="KW-1185">Reference proteome</keyword>
<dbReference type="Proteomes" id="UP001530315">
    <property type="component" value="Unassembled WGS sequence"/>
</dbReference>
<accession>A0ABD3MET9</accession>
<comment type="caution">
    <text evidence="1">The sequence shown here is derived from an EMBL/GenBank/DDBJ whole genome shotgun (WGS) entry which is preliminary data.</text>
</comment>